<evidence type="ECO:0000313" key="2">
    <source>
        <dbReference type="EMBL" id="MBB4277034.1"/>
    </source>
</evidence>
<dbReference type="EMBL" id="JACIGM010000011">
    <property type="protein sequence ID" value="MBB4277034.1"/>
    <property type="molecule type" value="Genomic_DNA"/>
</dbReference>
<dbReference type="Pfam" id="PF05136">
    <property type="entry name" value="Phage_portal_2"/>
    <property type="match status" value="1"/>
</dbReference>
<dbReference type="NCBIfam" id="TIGR01539">
    <property type="entry name" value="portal_lambda"/>
    <property type="match status" value="1"/>
</dbReference>
<comment type="caution">
    <text evidence="2">The sequence shown here is derived from an EMBL/GenBank/DDBJ whole genome shotgun (WGS) entry which is preliminary data.</text>
</comment>
<feature type="region of interest" description="Disordered" evidence="1">
    <location>
        <begin position="37"/>
        <end position="63"/>
    </location>
</feature>
<feature type="region of interest" description="Disordered" evidence="1">
    <location>
        <begin position="454"/>
        <end position="523"/>
    </location>
</feature>
<organism evidence="2 3">
    <name type="scientific">Rhizobium mongolense</name>
    <dbReference type="NCBI Taxonomy" id="57676"/>
    <lineage>
        <taxon>Bacteria</taxon>
        <taxon>Pseudomonadati</taxon>
        <taxon>Pseudomonadota</taxon>
        <taxon>Alphaproteobacteria</taxon>
        <taxon>Hyphomicrobiales</taxon>
        <taxon>Rhizobiaceae</taxon>
        <taxon>Rhizobium/Agrobacterium group</taxon>
        <taxon>Rhizobium</taxon>
    </lineage>
</organism>
<gene>
    <name evidence="2" type="ORF">GGE12_004832</name>
</gene>
<dbReference type="GO" id="GO:0005198">
    <property type="term" value="F:structural molecule activity"/>
    <property type="evidence" value="ECO:0007669"/>
    <property type="project" value="InterPro"/>
</dbReference>
<evidence type="ECO:0000313" key="3">
    <source>
        <dbReference type="Proteomes" id="UP000533641"/>
    </source>
</evidence>
<evidence type="ECO:0000256" key="1">
    <source>
        <dbReference type="SAM" id="MobiDB-lite"/>
    </source>
</evidence>
<dbReference type="InterPro" id="IPR006429">
    <property type="entry name" value="Phage_lambda_portal"/>
</dbReference>
<feature type="compositionally biased region" description="Acidic residues" evidence="1">
    <location>
        <begin position="514"/>
        <end position="523"/>
    </location>
</feature>
<accession>A0A7W6RR46</accession>
<dbReference type="GO" id="GO:0019068">
    <property type="term" value="P:virion assembly"/>
    <property type="evidence" value="ECO:0007669"/>
    <property type="project" value="InterPro"/>
</dbReference>
<proteinExistence type="predicted"/>
<dbReference type="Proteomes" id="UP000533641">
    <property type="component" value="Unassembled WGS sequence"/>
</dbReference>
<protein>
    <submittedName>
        <fullName evidence="2">Lambda family phage portal protein</fullName>
    </submittedName>
</protein>
<dbReference type="AlphaFoldDB" id="A0A7W6RR46"/>
<sequence length="523" mass="58042">MKPPRMPLTLIDRAIAVFDPARALRRHHARTMLALTTGGYKGGKKNRRQTQNWNVEGGSANQDTVPDLPTLRARSRDLRRNVPIATGAIATRITNVVGEGLKVYPNVDRAALGLSVEQAREWNRKAKAEFALAAWTADFTGVHNFEELQALVFGATDESGDVFAIRRYRKDAGDTYGTKMQIIEADRVSNPNNGMDTDTLVAGVESNSDGVIRAYHVSDRHPGDIFRKAMTWRRVPAFYNDGRPIVLHLFKRLRPDQARGVPFLAPVVEILRQFGEYTDAEVQAAVISAYFTVFVKNSPDAASGPLPTSSEGGRPSDKGEVKLGAGAIIDLAEGEDITIANPNRPNPNFDAFALAMLRQIGVALEIPLELLIKHFTSSYTAGRAALEIAWQTFRRERSWMIKNFCQPFYEWVIEEAILTGRLEARGFFDDPAIRAAWLRTEWYGQTKISLDPKKEAEADTADLANHTKTRQQIVQERTGGDVESKIEQLGVEEELARSAKLNPAVAAEMPGDGQTEETDKEDQ</sequence>
<dbReference type="RefSeq" id="WP_183927668.1">
    <property type="nucleotide sequence ID" value="NZ_JACIGM010000011.1"/>
</dbReference>
<reference evidence="2 3" key="1">
    <citation type="submission" date="2020-08" db="EMBL/GenBank/DDBJ databases">
        <title>Genomic Encyclopedia of Type Strains, Phase IV (KMG-V): Genome sequencing to study the core and pangenomes of soil and plant-associated prokaryotes.</title>
        <authorList>
            <person name="Whitman W."/>
        </authorList>
    </citation>
    <scope>NUCLEOTIDE SEQUENCE [LARGE SCALE GENOMIC DNA]</scope>
    <source>
        <strain evidence="2 3">SEMIA 402</strain>
    </source>
</reference>
<feature type="compositionally biased region" description="Polar residues" evidence="1">
    <location>
        <begin position="49"/>
        <end position="63"/>
    </location>
</feature>
<name>A0A7W6RR46_9HYPH</name>